<accession>M6QI68</accession>
<comment type="caution">
    <text evidence="1">The sequence shown here is derived from an EMBL/GenBank/DDBJ whole genome shotgun (WGS) entry which is preliminary data.</text>
</comment>
<organism evidence="1 2">
    <name type="scientific">Leptospira weilii str. UI 13098</name>
    <dbReference type="NCBI Taxonomy" id="1088542"/>
    <lineage>
        <taxon>Bacteria</taxon>
        <taxon>Pseudomonadati</taxon>
        <taxon>Spirochaetota</taxon>
        <taxon>Spirochaetia</taxon>
        <taxon>Leptospirales</taxon>
        <taxon>Leptospiraceae</taxon>
        <taxon>Leptospira</taxon>
    </lineage>
</organism>
<dbReference type="NCBIfam" id="NF038393">
    <property type="entry name" value="lipo_LIC_10705"/>
    <property type="match status" value="1"/>
</dbReference>
<name>M6QI68_9LEPT</name>
<evidence type="ECO:0000313" key="2">
    <source>
        <dbReference type="Proteomes" id="UP000012118"/>
    </source>
</evidence>
<keyword evidence="2" id="KW-1185">Reference proteome</keyword>
<dbReference type="AlphaFoldDB" id="M6QI68"/>
<reference evidence="1 2" key="1">
    <citation type="submission" date="2013-01" db="EMBL/GenBank/DDBJ databases">
        <authorList>
            <person name="Harkins D.M."/>
            <person name="Durkin A.S."/>
            <person name="Brinkac L.M."/>
            <person name="Haft D.H."/>
            <person name="Selengut J.D."/>
            <person name="Sanka R."/>
            <person name="DePew J."/>
            <person name="Purushe J."/>
            <person name="Chanthongthip A."/>
            <person name="Lattana O."/>
            <person name="Phetsouvanh R."/>
            <person name="Newton P.N."/>
            <person name="Vinetz J.M."/>
            <person name="Sutton G.G."/>
            <person name="Nierman W.C."/>
            <person name="Fouts D.E."/>
        </authorList>
    </citation>
    <scope>NUCLEOTIDE SEQUENCE [LARGE SCALE GENOMIC DNA]</scope>
    <source>
        <strain evidence="1 2">UI 13098</strain>
    </source>
</reference>
<protein>
    <recommendedName>
        <fullName evidence="3">Lipoprotein</fullName>
    </recommendedName>
</protein>
<dbReference type="Proteomes" id="UP000012118">
    <property type="component" value="Unassembled WGS sequence"/>
</dbReference>
<evidence type="ECO:0008006" key="3">
    <source>
        <dbReference type="Google" id="ProtNLM"/>
    </source>
</evidence>
<proteinExistence type="predicted"/>
<dbReference type="EMBL" id="AHNU02000015">
    <property type="protein sequence ID" value="EMN92223.1"/>
    <property type="molecule type" value="Genomic_DNA"/>
</dbReference>
<gene>
    <name evidence="1" type="ORF">LEP1GSC108_3898</name>
</gene>
<evidence type="ECO:0000313" key="1">
    <source>
        <dbReference type="EMBL" id="EMN92223.1"/>
    </source>
</evidence>
<sequence>MIRALSKHILKDEYFRRGLMLKQIFLTILFVCFNLHCGNLERTSNGDYYNEFIREYAFFFILPDLDLNQFCPPTDQIPILEPGTYTRFMEEGDTYLFDNRARFQQSAPAGEERLFTFVIQENPGQEVKLTTPKCGTSPIEFKADDDSGLPGQLENVFISLQTPPLPPQRSDFFIKLTTIFGKGTITFTTPTSPDPKNAH</sequence>